<comment type="caution">
    <text evidence="2">The sequence shown here is derived from an EMBL/GenBank/DDBJ whole genome shotgun (WGS) entry which is preliminary data.</text>
</comment>
<evidence type="ECO:0000313" key="2">
    <source>
        <dbReference type="EMBL" id="KAG0472353.1"/>
    </source>
</evidence>
<reference evidence="3 4" key="1">
    <citation type="journal article" date="2020" name="Nat. Food">
        <title>A phased Vanilla planifolia genome enables genetic improvement of flavour and production.</title>
        <authorList>
            <person name="Hasing T."/>
            <person name="Tang H."/>
            <person name="Brym M."/>
            <person name="Khazi F."/>
            <person name="Huang T."/>
            <person name="Chambers A.H."/>
        </authorList>
    </citation>
    <scope>NUCLEOTIDE SEQUENCE [LARGE SCALE GENOMIC DNA]</scope>
    <source>
        <tissue evidence="2">Leaf</tissue>
    </source>
</reference>
<evidence type="ECO:0000313" key="4">
    <source>
        <dbReference type="Proteomes" id="UP000639772"/>
    </source>
</evidence>
<sequence length="130" mass="14326">MGNGKNIWRGSKWLGAKANVYINDKGSEAMCVRAAEAFPKAKVNLLKNPSSSTTGATLVALWWGFFLYSSYSSYDSIAEFIEFQARMLDIFCIGPLAIAELLGSVKTRLAKQRQPKGSLGRPLGNFEEVR</sequence>
<organism evidence="2 4">
    <name type="scientific">Vanilla planifolia</name>
    <name type="common">Vanilla</name>
    <dbReference type="NCBI Taxonomy" id="51239"/>
    <lineage>
        <taxon>Eukaryota</taxon>
        <taxon>Viridiplantae</taxon>
        <taxon>Streptophyta</taxon>
        <taxon>Embryophyta</taxon>
        <taxon>Tracheophyta</taxon>
        <taxon>Spermatophyta</taxon>
        <taxon>Magnoliopsida</taxon>
        <taxon>Liliopsida</taxon>
        <taxon>Asparagales</taxon>
        <taxon>Orchidaceae</taxon>
        <taxon>Vanilloideae</taxon>
        <taxon>Vanilleae</taxon>
        <taxon>Vanilla</taxon>
    </lineage>
</organism>
<evidence type="ECO:0000313" key="1">
    <source>
        <dbReference type="EMBL" id="KAG0470790.1"/>
    </source>
</evidence>
<dbReference type="Proteomes" id="UP000639772">
    <property type="component" value="Unassembled WGS sequence"/>
</dbReference>
<evidence type="ECO:0000313" key="3">
    <source>
        <dbReference type="Proteomes" id="UP000636800"/>
    </source>
</evidence>
<dbReference type="Proteomes" id="UP000636800">
    <property type="component" value="Unassembled WGS sequence"/>
</dbReference>
<dbReference type="EMBL" id="JADCNM010000008">
    <property type="protein sequence ID" value="KAG0472353.1"/>
    <property type="molecule type" value="Genomic_DNA"/>
</dbReference>
<dbReference type="AlphaFoldDB" id="A0A835QPL5"/>
<protein>
    <submittedName>
        <fullName evidence="2">Uncharacterized protein</fullName>
    </submittedName>
</protein>
<dbReference type="EMBL" id="JADCNL010000008">
    <property type="protein sequence ID" value="KAG0470790.1"/>
    <property type="molecule type" value="Genomic_DNA"/>
</dbReference>
<proteinExistence type="predicted"/>
<keyword evidence="3" id="KW-1185">Reference proteome</keyword>
<accession>A0A835QPL5</accession>
<gene>
    <name evidence="2" type="ORF">HPP92_016899</name>
    <name evidence="1" type="ORF">HPP92_017490</name>
</gene>
<name>A0A835QPL5_VANPL</name>